<accession>A0A2W5SV74</accession>
<reference evidence="2 3" key="1">
    <citation type="submission" date="2017-08" db="EMBL/GenBank/DDBJ databases">
        <title>Infants hospitalized years apart are colonized by the same room-sourced microbial strains.</title>
        <authorList>
            <person name="Brooks B."/>
            <person name="Olm M.R."/>
            <person name="Firek B.A."/>
            <person name="Baker R."/>
            <person name="Thomas B.C."/>
            <person name="Morowitz M.J."/>
            <person name="Banfield J.F."/>
        </authorList>
    </citation>
    <scope>NUCLEOTIDE SEQUENCE [LARGE SCALE GENOMIC DNA]</scope>
    <source>
        <strain evidence="2">S2_003_000_R2_14</strain>
    </source>
</reference>
<evidence type="ECO:0000259" key="1">
    <source>
        <dbReference type="SMART" id="SM00880"/>
    </source>
</evidence>
<proteinExistence type="predicted"/>
<dbReference type="Gene3D" id="1.40.20.10">
    <property type="entry name" value="CHAD domain"/>
    <property type="match status" value="1"/>
</dbReference>
<feature type="domain" description="CHAD" evidence="1">
    <location>
        <begin position="7"/>
        <end position="189"/>
    </location>
</feature>
<dbReference type="AlphaFoldDB" id="A0A2W5SV74"/>
<dbReference type="EMBL" id="QFQP01000033">
    <property type="protein sequence ID" value="PZR07219.1"/>
    <property type="molecule type" value="Genomic_DNA"/>
</dbReference>
<dbReference type="InterPro" id="IPR038186">
    <property type="entry name" value="CHAD_dom_sf"/>
</dbReference>
<evidence type="ECO:0000313" key="3">
    <source>
        <dbReference type="Proteomes" id="UP000249061"/>
    </source>
</evidence>
<organism evidence="2 3">
    <name type="scientific">Archangium gephyra</name>
    <dbReference type="NCBI Taxonomy" id="48"/>
    <lineage>
        <taxon>Bacteria</taxon>
        <taxon>Pseudomonadati</taxon>
        <taxon>Myxococcota</taxon>
        <taxon>Myxococcia</taxon>
        <taxon>Myxococcales</taxon>
        <taxon>Cystobacterineae</taxon>
        <taxon>Archangiaceae</taxon>
        <taxon>Archangium</taxon>
    </lineage>
</organism>
<protein>
    <recommendedName>
        <fullName evidence="1">CHAD domain-containing protein</fullName>
    </recommendedName>
</protein>
<dbReference type="Pfam" id="PF05235">
    <property type="entry name" value="CHAD"/>
    <property type="match status" value="1"/>
</dbReference>
<dbReference type="SMART" id="SM00880">
    <property type="entry name" value="CHAD"/>
    <property type="match status" value="1"/>
</dbReference>
<gene>
    <name evidence="2" type="ORF">DI536_28610</name>
</gene>
<sequence>MSEHIGTIEKDLRQLDAHKTAALLGDPEGVRQFRRTIRRIRAWLRMGSARELEQELGWVAKELSALRDLDVLDETLNRHTSRSARPMAIQQAVFALNSERWRKARAALETVAAPKRKDGEQRLKELEKELEKFKLSDSESLHALRRLVRRVRLTRKWLGRTTADLDGAQKALSACCDVLLLERFSKANG</sequence>
<dbReference type="Proteomes" id="UP000249061">
    <property type="component" value="Unassembled WGS sequence"/>
</dbReference>
<comment type="caution">
    <text evidence="2">The sequence shown here is derived from an EMBL/GenBank/DDBJ whole genome shotgun (WGS) entry which is preliminary data.</text>
</comment>
<name>A0A2W5SV74_9BACT</name>
<evidence type="ECO:0000313" key="2">
    <source>
        <dbReference type="EMBL" id="PZR07219.1"/>
    </source>
</evidence>
<dbReference type="InterPro" id="IPR007899">
    <property type="entry name" value="CHAD_dom"/>
</dbReference>